<dbReference type="Pfam" id="PF01142">
    <property type="entry name" value="TruD"/>
    <property type="match status" value="1"/>
</dbReference>
<dbReference type="EMBL" id="PGCK01000010">
    <property type="protein sequence ID" value="MCD1295657.1"/>
    <property type="molecule type" value="Genomic_DNA"/>
</dbReference>
<comment type="similarity">
    <text evidence="1 4">Belongs to the pseudouridine synthase TruD family.</text>
</comment>
<dbReference type="AlphaFoldDB" id="A0AAP2REF4"/>
<evidence type="ECO:0000256" key="4">
    <source>
        <dbReference type="HAMAP-Rule" id="MF_01082"/>
    </source>
</evidence>
<reference evidence="6 7" key="1">
    <citation type="submission" date="2017-11" db="EMBL/GenBank/DDBJ databases">
        <title>Isolation and Characterization of Family Methanocellaceae Species from Potential Methane Hydrate Area Offshore Southwestern Taiwan.</title>
        <authorList>
            <person name="Zhang W.-L."/>
            <person name="Chen W.-C."/>
            <person name="Lai M.-C."/>
            <person name="Chen S.-C."/>
        </authorList>
    </citation>
    <scope>NUCLEOTIDE SEQUENCE [LARGE SCALE GENOMIC DNA]</scope>
    <source>
        <strain evidence="6 7">CWC-04</strain>
    </source>
</reference>
<comment type="function">
    <text evidence="4">Could be responsible for synthesis of pseudouridine from uracil-13 in transfer RNAs.</text>
</comment>
<gene>
    <name evidence="4" type="primary">truD</name>
    <name evidence="6" type="ORF">CUJ83_11680</name>
</gene>
<dbReference type="InterPro" id="IPR020103">
    <property type="entry name" value="PsdUridine_synth_cat_dom_sf"/>
</dbReference>
<dbReference type="InterPro" id="IPR042214">
    <property type="entry name" value="TruD_catalytic"/>
</dbReference>
<organism evidence="6 7">
    <name type="scientific">Methanooceanicella nereidis</name>
    <dbReference type="NCBI Taxonomy" id="2052831"/>
    <lineage>
        <taxon>Archaea</taxon>
        <taxon>Methanobacteriati</taxon>
        <taxon>Methanobacteriota</taxon>
        <taxon>Stenosarchaea group</taxon>
        <taxon>Methanomicrobia</taxon>
        <taxon>Methanocellales</taxon>
        <taxon>Methanocellaceae</taxon>
        <taxon>Methanooceanicella</taxon>
    </lineage>
</organism>
<dbReference type="FunFam" id="3.30.70.3160:FF:000001">
    <property type="entry name" value="Probable tRNA pseudouridine synthase D"/>
    <property type="match status" value="1"/>
</dbReference>
<sequence length="433" mass="48930">MRQSEFELERLMGIEAYLTDEDGIGGDLRVNVDDFKVNEISDIKAGKTGDHLIVRVKKENWETHHLIRDLSRQLGISEGRIGIAGTKDKRAVTTQLMSISGISEEELNNVNLPRLELTPVGRSGKNIGLGDLFGNEFDITIRNIGLTGTEINERLASITSKINAGGGVPNYFGYQRFGIKRPVTHLVGKMLVKGDIEGAAMTYIARSFPWENEENRQIRDVVMDTRDFKEGVKLYPLNLRYERTMMHHLIEHPGDYIGAFRSLSPKLLKLFVHAYQSYLFNKVLSRRIIKGISIVVPVVGDVVCFVNDRMEPDTSRTDVVTRKNMPDIMYLLKRKRAFITLPLIGRDTKFDEGEIGEIEKNVLDEEGITTDDFVAGQIPELTSAGLRREVLLKVTPSFTAQDGLADIRFFLPKGCYATTVLREYMKSDPERMD</sequence>
<evidence type="ECO:0000313" key="6">
    <source>
        <dbReference type="EMBL" id="MCD1295657.1"/>
    </source>
</evidence>
<dbReference type="PANTHER" id="PTHR13326:SF21">
    <property type="entry name" value="PSEUDOURIDYLATE SYNTHASE PUS7L"/>
    <property type="match status" value="1"/>
</dbReference>
<keyword evidence="2 4" id="KW-0819">tRNA processing</keyword>
<evidence type="ECO:0000256" key="1">
    <source>
        <dbReference type="ARBA" id="ARBA00007953"/>
    </source>
</evidence>
<dbReference type="Gene3D" id="3.30.70.3160">
    <property type="match status" value="1"/>
</dbReference>
<dbReference type="GO" id="GO:0031119">
    <property type="term" value="P:tRNA pseudouridine synthesis"/>
    <property type="evidence" value="ECO:0007669"/>
    <property type="project" value="UniProtKB-UniRule"/>
</dbReference>
<dbReference type="GO" id="GO:0003723">
    <property type="term" value="F:RNA binding"/>
    <property type="evidence" value="ECO:0007669"/>
    <property type="project" value="InterPro"/>
</dbReference>
<protein>
    <recommendedName>
        <fullName evidence="4">Probable tRNA pseudouridine synthase D</fullName>
        <ecNumber evidence="4">5.4.99.27</ecNumber>
    </recommendedName>
    <alternativeName>
        <fullName evidence="4">tRNA pseudouridine(13) synthase</fullName>
    </alternativeName>
    <alternativeName>
        <fullName evidence="4">tRNA pseudouridylate synthase D</fullName>
    </alternativeName>
    <alternativeName>
        <fullName evidence="4">tRNA-uridine isomerase D</fullName>
    </alternativeName>
</protein>
<dbReference type="RefSeq" id="WP_230742514.1">
    <property type="nucleotide sequence ID" value="NZ_PGCK01000010.1"/>
</dbReference>
<evidence type="ECO:0000256" key="3">
    <source>
        <dbReference type="ARBA" id="ARBA00023235"/>
    </source>
</evidence>
<feature type="active site" description="Nucleophile" evidence="4">
    <location>
        <position position="88"/>
    </location>
</feature>
<comment type="caution">
    <text evidence="6">The sequence shown here is derived from an EMBL/GenBank/DDBJ whole genome shotgun (WGS) entry which is preliminary data.</text>
</comment>
<dbReference type="InterPro" id="IPR001656">
    <property type="entry name" value="PsdUridine_synth_TruD"/>
</dbReference>
<dbReference type="HAMAP" id="MF_01082">
    <property type="entry name" value="TruD"/>
    <property type="match status" value="1"/>
</dbReference>
<comment type="catalytic activity">
    <reaction evidence="4">
        <text>uridine(13) in tRNA = pseudouridine(13) in tRNA</text>
        <dbReference type="Rhea" id="RHEA:42540"/>
        <dbReference type="Rhea" id="RHEA-COMP:10105"/>
        <dbReference type="Rhea" id="RHEA-COMP:10106"/>
        <dbReference type="ChEBI" id="CHEBI:65314"/>
        <dbReference type="ChEBI" id="CHEBI:65315"/>
        <dbReference type="EC" id="5.4.99.27"/>
    </reaction>
</comment>
<feature type="domain" description="TRUD" evidence="5">
    <location>
        <begin position="167"/>
        <end position="392"/>
    </location>
</feature>
<evidence type="ECO:0000259" key="5">
    <source>
        <dbReference type="PROSITE" id="PS50984"/>
    </source>
</evidence>
<dbReference type="Proteomes" id="UP001320159">
    <property type="component" value="Unassembled WGS sequence"/>
</dbReference>
<dbReference type="Gene3D" id="1.10.1510.30">
    <property type="match status" value="1"/>
</dbReference>
<dbReference type="GO" id="GO:0160150">
    <property type="term" value="F:tRNA pseudouridine(13) synthase activity"/>
    <property type="evidence" value="ECO:0007669"/>
    <property type="project" value="UniProtKB-EC"/>
</dbReference>
<dbReference type="PANTHER" id="PTHR13326">
    <property type="entry name" value="TRNA PSEUDOURIDINE SYNTHASE D"/>
    <property type="match status" value="1"/>
</dbReference>
<dbReference type="Gene3D" id="3.30.2350.20">
    <property type="entry name" value="TruD, catalytic domain"/>
    <property type="match status" value="1"/>
</dbReference>
<dbReference type="PROSITE" id="PS50984">
    <property type="entry name" value="TRUD"/>
    <property type="match status" value="1"/>
</dbReference>
<dbReference type="NCBIfam" id="TIGR00094">
    <property type="entry name" value="tRNA_TruD_broad"/>
    <property type="match status" value="1"/>
</dbReference>
<dbReference type="SUPFAM" id="SSF55120">
    <property type="entry name" value="Pseudouridine synthase"/>
    <property type="match status" value="1"/>
</dbReference>
<keyword evidence="7" id="KW-1185">Reference proteome</keyword>
<evidence type="ECO:0000313" key="7">
    <source>
        <dbReference type="Proteomes" id="UP001320159"/>
    </source>
</evidence>
<dbReference type="EC" id="5.4.99.27" evidence="4"/>
<keyword evidence="3 4" id="KW-0413">Isomerase</keyword>
<name>A0AAP2REF4_9EURY</name>
<dbReference type="PIRSF" id="PIRSF037016">
    <property type="entry name" value="Pseudouridin_synth_euk_prd"/>
    <property type="match status" value="1"/>
</dbReference>
<proteinExistence type="inferred from homology"/>
<accession>A0AAP2REF4</accession>
<evidence type="ECO:0000256" key="2">
    <source>
        <dbReference type="ARBA" id="ARBA00022694"/>
    </source>
</evidence>
<dbReference type="InterPro" id="IPR011760">
    <property type="entry name" value="PsdUridine_synth_TruD_insert"/>
</dbReference>